<dbReference type="RefSeq" id="WP_204118428.1">
    <property type="nucleotide sequence ID" value="NZ_BOLV01000004.1"/>
</dbReference>
<reference evidence="2" key="1">
    <citation type="journal article" date="2019" name="Int. J. Syst. Evol. Microbiol.">
        <title>The Global Catalogue of Microorganisms (GCM) 10K type strain sequencing project: providing services to taxonomists for standard genome sequencing and annotation.</title>
        <authorList>
            <consortium name="The Broad Institute Genomics Platform"/>
            <consortium name="The Broad Institute Genome Sequencing Center for Infectious Disease"/>
            <person name="Wu L."/>
            <person name="Ma J."/>
        </authorList>
    </citation>
    <scope>NUCLEOTIDE SEQUENCE [LARGE SCALE GENOMIC DNA]</scope>
    <source>
        <strain evidence="2">CCM 9110</strain>
    </source>
</reference>
<evidence type="ECO:0000313" key="2">
    <source>
        <dbReference type="Proteomes" id="UP001597199"/>
    </source>
</evidence>
<name>A0ABW4BJW6_9LACO</name>
<dbReference type="EMBL" id="JBHTOA010000048">
    <property type="protein sequence ID" value="MFD1400065.1"/>
    <property type="molecule type" value="Genomic_DNA"/>
</dbReference>
<organism evidence="1 2">
    <name type="scientific">Lacticaseibacillus suilingensis</name>
    <dbReference type="NCBI Taxonomy" id="2799577"/>
    <lineage>
        <taxon>Bacteria</taxon>
        <taxon>Bacillati</taxon>
        <taxon>Bacillota</taxon>
        <taxon>Bacilli</taxon>
        <taxon>Lactobacillales</taxon>
        <taxon>Lactobacillaceae</taxon>
        <taxon>Lacticaseibacillus</taxon>
    </lineage>
</organism>
<comment type="caution">
    <text evidence="1">The sequence shown here is derived from an EMBL/GenBank/DDBJ whole genome shotgun (WGS) entry which is preliminary data.</text>
</comment>
<protein>
    <submittedName>
        <fullName evidence="1">Phage infection protein</fullName>
    </submittedName>
</protein>
<keyword evidence="2" id="KW-1185">Reference proteome</keyword>
<dbReference type="Proteomes" id="UP001597199">
    <property type="component" value="Unassembled WGS sequence"/>
</dbReference>
<accession>A0ABW4BJW6</accession>
<proteinExistence type="predicted"/>
<sequence>MTYADEIGQEAFQKLVADFFAHHYHDRGMVKWQGYYLSDHTAALNQQAAAKTQLQNQPLLSQQSTELIRQQLATAYRTGQSVNVQLQTSTIDGQLAAPLGGKVQGYTEDDEVVIGEATVPIAAIRHVTLVPFSPSYS</sequence>
<evidence type="ECO:0000313" key="1">
    <source>
        <dbReference type="EMBL" id="MFD1400065.1"/>
    </source>
</evidence>
<gene>
    <name evidence="1" type="ORF">ACFQ41_12175</name>
</gene>